<comment type="caution">
    <text evidence="1">The sequence shown here is derived from an EMBL/GenBank/DDBJ whole genome shotgun (WGS) entry which is preliminary data.</text>
</comment>
<dbReference type="Proteomes" id="UP001212841">
    <property type="component" value="Unassembled WGS sequence"/>
</dbReference>
<protein>
    <submittedName>
        <fullName evidence="1">Uncharacterized protein</fullName>
    </submittedName>
</protein>
<name>A0AAD5SS65_9FUNG</name>
<dbReference type="EMBL" id="JADGJD010000001">
    <property type="protein sequence ID" value="KAJ3057565.1"/>
    <property type="molecule type" value="Genomic_DNA"/>
</dbReference>
<gene>
    <name evidence="1" type="ORF">HK097_000031</name>
</gene>
<organism evidence="1 2">
    <name type="scientific">Rhizophlyctis rosea</name>
    <dbReference type="NCBI Taxonomy" id="64517"/>
    <lineage>
        <taxon>Eukaryota</taxon>
        <taxon>Fungi</taxon>
        <taxon>Fungi incertae sedis</taxon>
        <taxon>Chytridiomycota</taxon>
        <taxon>Chytridiomycota incertae sedis</taxon>
        <taxon>Chytridiomycetes</taxon>
        <taxon>Rhizophlyctidales</taxon>
        <taxon>Rhizophlyctidaceae</taxon>
        <taxon>Rhizophlyctis</taxon>
    </lineage>
</organism>
<accession>A0AAD5SS65</accession>
<dbReference type="AlphaFoldDB" id="A0AAD5SS65"/>
<proteinExistence type="predicted"/>
<evidence type="ECO:0000313" key="2">
    <source>
        <dbReference type="Proteomes" id="UP001212841"/>
    </source>
</evidence>
<keyword evidence="2" id="KW-1185">Reference proteome</keyword>
<evidence type="ECO:0000313" key="1">
    <source>
        <dbReference type="EMBL" id="KAJ3057565.1"/>
    </source>
</evidence>
<sequence length="77" mass="8591">MEDFMELELKHLLQPAHPELFDFGFEAATSIADIKGNPANNADVTKQIPQDVPRYETEIADAPGSVEDEVERQGHQV</sequence>
<reference evidence="1" key="1">
    <citation type="submission" date="2020-05" db="EMBL/GenBank/DDBJ databases">
        <title>Phylogenomic resolution of chytrid fungi.</title>
        <authorList>
            <person name="Stajich J.E."/>
            <person name="Amses K."/>
            <person name="Simmons R."/>
            <person name="Seto K."/>
            <person name="Myers J."/>
            <person name="Bonds A."/>
            <person name="Quandt C.A."/>
            <person name="Barry K."/>
            <person name="Liu P."/>
            <person name="Grigoriev I."/>
            <person name="Longcore J.E."/>
            <person name="James T.Y."/>
        </authorList>
    </citation>
    <scope>NUCLEOTIDE SEQUENCE</scope>
    <source>
        <strain evidence="1">JEL0318</strain>
    </source>
</reference>